<accession>A0A091KJ00</accession>
<evidence type="ECO:0000313" key="1">
    <source>
        <dbReference type="EMBL" id="KFP27819.1"/>
    </source>
</evidence>
<evidence type="ECO:0000313" key="2">
    <source>
        <dbReference type="Proteomes" id="UP000053615"/>
    </source>
</evidence>
<dbReference type="Proteomes" id="UP000053615">
    <property type="component" value="Unassembled WGS sequence"/>
</dbReference>
<sequence length="51" mass="5557">SELSSSSEPPAPALVSPVIRYPMFISITSSGSAFIRRWLAWEAPSMSTTTR</sequence>
<gene>
    <name evidence="1" type="ORF">N325_11478</name>
</gene>
<dbReference type="AlphaFoldDB" id="A0A091KJ00"/>
<proteinExistence type="predicted"/>
<name>A0A091KJ00_COLST</name>
<protein>
    <submittedName>
        <fullName evidence="1">Uncharacterized protein</fullName>
    </submittedName>
</protein>
<feature type="non-terminal residue" evidence="1">
    <location>
        <position position="1"/>
    </location>
</feature>
<feature type="non-terminal residue" evidence="1">
    <location>
        <position position="51"/>
    </location>
</feature>
<dbReference type="EMBL" id="KK530418">
    <property type="protein sequence ID" value="KFP27819.1"/>
    <property type="molecule type" value="Genomic_DNA"/>
</dbReference>
<reference evidence="1 2" key="1">
    <citation type="submission" date="2014-04" db="EMBL/GenBank/DDBJ databases">
        <title>Genome evolution of avian class.</title>
        <authorList>
            <person name="Zhang G."/>
            <person name="Li C."/>
        </authorList>
    </citation>
    <scope>NUCLEOTIDE SEQUENCE [LARGE SCALE GENOMIC DNA]</scope>
    <source>
        <strain evidence="1">BGI_N325</strain>
    </source>
</reference>
<keyword evidence="2" id="KW-1185">Reference proteome</keyword>
<organism evidence="1 2">
    <name type="scientific">Colius striatus</name>
    <name type="common">Speckled mousebird</name>
    <dbReference type="NCBI Taxonomy" id="57412"/>
    <lineage>
        <taxon>Eukaryota</taxon>
        <taxon>Metazoa</taxon>
        <taxon>Chordata</taxon>
        <taxon>Craniata</taxon>
        <taxon>Vertebrata</taxon>
        <taxon>Euteleostomi</taxon>
        <taxon>Archelosauria</taxon>
        <taxon>Archosauria</taxon>
        <taxon>Dinosauria</taxon>
        <taxon>Saurischia</taxon>
        <taxon>Theropoda</taxon>
        <taxon>Coelurosauria</taxon>
        <taxon>Aves</taxon>
        <taxon>Neognathae</taxon>
        <taxon>Neoaves</taxon>
        <taxon>Telluraves</taxon>
        <taxon>Coraciimorphae</taxon>
        <taxon>Coliiformes</taxon>
        <taxon>Coliidae</taxon>
        <taxon>Colius</taxon>
    </lineage>
</organism>